<dbReference type="EMBL" id="JASPKZ010000463">
    <property type="protein sequence ID" value="KAJ9599947.1"/>
    <property type="molecule type" value="Genomic_DNA"/>
</dbReference>
<dbReference type="Gene3D" id="3.40.50.300">
    <property type="entry name" value="P-loop containing nucleotide triphosphate hydrolases"/>
    <property type="match status" value="1"/>
</dbReference>
<dbReference type="GO" id="GO:0006334">
    <property type="term" value="P:nucleosome assembly"/>
    <property type="evidence" value="ECO:0007669"/>
    <property type="project" value="TreeGrafter"/>
</dbReference>
<evidence type="ECO:0000313" key="7">
    <source>
        <dbReference type="Proteomes" id="UP001233999"/>
    </source>
</evidence>
<dbReference type="GO" id="GO:0042393">
    <property type="term" value="F:histone binding"/>
    <property type="evidence" value="ECO:0007669"/>
    <property type="project" value="TreeGrafter"/>
</dbReference>
<dbReference type="InterPro" id="IPR027417">
    <property type="entry name" value="P-loop_NTPase"/>
</dbReference>
<dbReference type="GO" id="GO:0005634">
    <property type="term" value="C:nucleus"/>
    <property type="evidence" value="ECO:0007669"/>
    <property type="project" value="TreeGrafter"/>
</dbReference>
<sequence>NIGFNRKLLKYKLSFDSFNVTSHFILFFPKSLKQFGNIIFEIANGAECLNIVVSTLLALMDGLDTLTDVFVIRATNRIEAIDPALRRPGRFDCELYFPLPELNA</sequence>
<keyword evidence="2 4" id="KW-0547">Nucleotide-binding</keyword>
<dbReference type="InterPro" id="IPR045199">
    <property type="entry name" value="ATAD2-like"/>
</dbReference>
<dbReference type="GO" id="GO:0006337">
    <property type="term" value="P:nucleosome disassembly"/>
    <property type="evidence" value="ECO:0007669"/>
    <property type="project" value="TreeGrafter"/>
</dbReference>
<dbReference type="PANTHER" id="PTHR23069">
    <property type="entry name" value="AAA DOMAIN-CONTAINING"/>
    <property type="match status" value="1"/>
</dbReference>
<dbReference type="GO" id="GO:0005524">
    <property type="term" value="F:ATP binding"/>
    <property type="evidence" value="ECO:0007669"/>
    <property type="project" value="UniProtKB-KW"/>
</dbReference>
<proteinExistence type="inferred from homology"/>
<name>A0AAD8AJ24_DIPPU</name>
<comment type="similarity">
    <text evidence="1 4">Belongs to the AAA ATPase family.</text>
</comment>
<dbReference type="InterPro" id="IPR003959">
    <property type="entry name" value="ATPase_AAA_core"/>
</dbReference>
<reference evidence="6" key="2">
    <citation type="submission" date="2023-05" db="EMBL/GenBank/DDBJ databases">
        <authorList>
            <person name="Fouks B."/>
        </authorList>
    </citation>
    <scope>NUCLEOTIDE SEQUENCE</scope>
    <source>
        <strain evidence="6">Stay&amp;Tobe</strain>
        <tissue evidence="6">Testes</tissue>
    </source>
</reference>
<dbReference type="GO" id="GO:0003682">
    <property type="term" value="F:chromatin binding"/>
    <property type="evidence" value="ECO:0007669"/>
    <property type="project" value="TreeGrafter"/>
</dbReference>
<dbReference type="InterPro" id="IPR003960">
    <property type="entry name" value="ATPase_AAA_CS"/>
</dbReference>
<dbReference type="AlphaFoldDB" id="A0AAD8AJ24"/>
<feature type="non-terminal residue" evidence="6">
    <location>
        <position position="104"/>
    </location>
</feature>
<dbReference type="Pfam" id="PF00004">
    <property type="entry name" value="AAA"/>
    <property type="match status" value="1"/>
</dbReference>
<dbReference type="PANTHER" id="PTHR23069:SF0">
    <property type="entry name" value="TAT-BINDING HOMOLOG 7"/>
    <property type="match status" value="1"/>
</dbReference>
<evidence type="ECO:0000259" key="5">
    <source>
        <dbReference type="Pfam" id="PF00004"/>
    </source>
</evidence>
<feature type="domain" description="ATPase AAA-type core" evidence="5">
    <location>
        <begin position="52"/>
        <end position="99"/>
    </location>
</feature>
<evidence type="ECO:0000313" key="6">
    <source>
        <dbReference type="EMBL" id="KAJ9599947.1"/>
    </source>
</evidence>
<protein>
    <recommendedName>
        <fullName evidence="5">ATPase AAA-type core domain-containing protein</fullName>
    </recommendedName>
</protein>
<evidence type="ECO:0000256" key="2">
    <source>
        <dbReference type="ARBA" id="ARBA00022741"/>
    </source>
</evidence>
<dbReference type="GO" id="GO:0016887">
    <property type="term" value="F:ATP hydrolysis activity"/>
    <property type="evidence" value="ECO:0007669"/>
    <property type="project" value="InterPro"/>
</dbReference>
<reference evidence="6" key="1">
    <citation type="journal article" date="2023" name="IScience">
        <title>Live-bearing cockroach genome reveals convergent evolutionary mechanisms linked to viviparity in insects and beyond.</title>
        <authorList>
            <person name="Fouks B."/>
            <person name="Harrison M.C."/>
            <person name="Mikhailova A.A."/>
            <person name="Marchal E."/>
            <person name="English S."/>
            <person name="Carruthers M."/>
            <person name="Jennings E.C."/>
            <person name="Chiamaka E.L."/>
            <person name="Frigard R.A."/>
            <person name="Pippel M."/>
            <person name="Attardo G.M."/>
            <person name="Benoit J.B."/>
            <person name="Bornberg-Bauer E."/>
            <person name="Tobe S.S."/>
        </authorList>
    </citation>
    <scope>NUCLEOTIDE SEQUENCE</scope>
    <source>
        <strain evidence="6">Stay&amp;Tobe</strain>
    </source>
</reference>
<dbReference type="Proteomes" id="UP001233999">
    <property type="component" value="Unassembled WGS sequence"/>
</dbReference>
<keyword evidence="7" id="KW-1185">Reference proteome</keyword>
<dbReference type="SUPFAM" id="SSF52540">
    <property type="entry name" value="P-loop containing nucleoside triphosphate hydrolases"/>
    <property type="match status" value="1"/>
</dbReference>
<evidence type="ECO:0000256" key="4">
    <source>
        <dbReference type="RuleBase" id="RU003651"/>
    </source>
</evidence>
<accession>A0AAD8AJ24</accession>
<gene>
    <name evidence="6" type="ORF">L9F63_009775</name>
</gene>
<dbReference type="PROSITE" id="PS00674">
    <property type="entry name" value="AAA"/>
    <property type="match status" value="1"/>
</dbReference>
<feature type="non-terminal residue" evidence="6">
    <location>
        <position position="1"/>
    </location>
</feature>
<evidence type="ECO:0000256" key="3">
    <source>
        <dbReference type="ARBA" id="ARBA00022840"/>
    </source>
</evidence>
<keyword evidence="3 4" id="KW-0067">ATP-binding</keyword>
<evidence type="ECO:0000256" key="1">
    <source>
        <dbReference type="ARBA" id="ARBA00006914"/>
    </source>
</evidence>
<comment type="caution">
    <text evidence="6">The sequence shown here is derived from an EMBL/GenBank/DDBJ whole genome shotgun (WGS) entry which is preliminary data.</text>
</comment>
<organism evidence="6 7">
    <name type="scientific">Diploptera punctata</name>
    <name type="common">Pacific beetle cockroach</name>
    <dbReference type="NCBI Taxonomy" id="6984"/>
    <lineage>
        <taxon>Eukaryota</taxon>
        <taxon>Metazoa</taxon>
        <taxon>Ecdysozoa</taxon>
        <taxon>Arthropoda</taxon>
        <taxon>Hexapoda</taxon>
        <taxon>Insecta</taxon>
        <taxon>Pterygota</taxon>
        <taxon>Neoptera</taxon>
        <taxon>Polyneoptera</taxon>
        <taxon>Dictyoptera</taxon>
        <taxon>Blattodea</taxon>
        <taxon>Blaberoidea</taxon>
        <taxon>Blaberidae</taxon>
        <taxon>Diplopterinae</taxon>
        <taxon>Diploptera</taxon>
    </lineage>
</organism>
<dbReference type="GO" id="GO:0045815">
    <property type="term" value="P:transcription initiation-coupled chromatin remodeling"/>
    <property type="evidence" value="ECO:0007669"/>
    <property type="project" value="TreeGrafter"/>
</dbReference>